<protein>
    <submittedName>
        <fullName evidence="4">Uncharacterized protein</fullName>
    </submittedName>
</protein>
<feature type="compositionally biased region" description="Polar residues" evidence="3">
    <location>
        <begin position="1696"/>
        <end position="1717"/>
    </location>
</feature>
<feature type="region of interest" description="Disordered" evidence="3">
    <location>
        <begin position="1"/>
        <end position="30"/>
    </location>
</feature>
<reference evidence="4 5" key="1">
    <citation type="journal article" date="2022" name="bioRxiv">
        <title>Genomics of Preaxostyla Flagellates Illuminates Evolutionary Transitions and the Path Towards Mitochondrial Loss.</title>
        <authorList>
            <person name="Novak L.V.F."/>
            <person name="Treitli S.C."/>
            <person name="Pyrih J."/>
            <person name="Halakuc P."/>
            <person name="Pipaliya S.V."/>
            <person name="Vacek V."/>
            <person name="Brzon O."/>
            <person name="Soukal P."/>
            <person name="Eme L."/>
            <person name="Dacks J.B."/>
            <person name="Karnkowska A."/>
            <person name="Elias M."/>
            <person name="Hampl V."/>
        </authorList>
    </citation>
    <scope>NUCLEOTIDE SEQUENCE [LARGE SCALE GENOMIC DNA]</scope>
    <source>
        <strain evidence="4">NAU3</strain>
        <tissue evidence="4">Gut</tissue>
    </source>
</reference>
<accession>A0ABQ9XLN0</accession>
<dbReference type="Pfam" id="PF12799">
    <property type="entry name" value="LRR_4"/>
    <property type="match status" value="1"/>
</dbReference>
<feature type="compositionally biased region" description="Low complexity" evidence="3">
    <location>
        <begin position="1596"/>
        <end position="1608"/>
    </location>
</feature>
<keyword evidence="1" id="KW-0433">Leucine-rich repeat</keyword>
<dbReference type="Gene3D" id="3.80.10.10">
    <property type="entry name" value="Ribonuclease Inhibitor"/>
    <property type="match status" value="2"/>
</dbReference>
<gene>
    <name evidence="4" type="ORF">BLNAU_13341</name>
</gene>
<dbReference type="EMBL" id="JARBJD010000114">
    <property type="protein sequence ID" value="KAK2951729.1"/>
    <property type="molecule type" value="Genomic_DNA"/>
</dbReference>
<feature type="region of interest" description="Disordered" evidence="3">
    <location>
        <begin position="43"/>
        <end position="64"/>
    </location>
</feature>
<feature type="region of interest" description="Disordered" evidence="3">
    <location>
        <begin position="263"/>
        <end position="344"/>
    </location>
</feature>
<feature type="compositionally biased region" description="Polar residues" evidence="3">
    <location>
        <begin position="1532"/>
        <end position="1548"/>
    </location>
</feature>
<dbReference type="SMART" id="SM00364">
    <property type="entry name" value="LRR_BAC"/>
    <property type="match status" value="5"/>
</dbReference>
<dbReference type="PANTHER" id="PTHR15454">
    <property type="entry name" value="NISCHARIN RELATED"/>
    <property type="match status" value="1"/>
</dbReference>
<evidence type="ECO:0000256" key="1">
    <source>
        <dbReference type="ARBA" id="ARBA00022614"/>
    </source>
</evidence>
<evidence type="ECO:0000256" key="2">
    <source>
        <dbReference type="ARBA" id="ARBA00022737"/>
    </source>
</evidence>
<organism evidence="4 5">
    <name type="scientific">Blattamonas nauphoetae</name>
    <dbReference type="NCBI Taxonomy" id="2049346"/>
    <lineage>
        <taxon>Eukaryota</taxon>
        <taxon>Metamonada</taxon>
        <taxon>Preaxostyla</taxon>
        <taxon>Oxymonadida</taxon>
        <taxon>Blattamonas</taxon>
    </lineage>
</organism>
<dbReference type="InterPro" id="IPR001611">
    <property type="entry name" value="Leu-rich_rpt"/>
</dbReference>
<feature type="compositionally biased region" description="Basic and acidic residues" evidence="3">
    <location>
        <begin position="1611"/>
        <end position="1627"/>
    </location>
</feature>
<sequence>MDPQESDKNQPSTRQSHRHDFPDNPSTLSYLTFQPEIPVIIHEDDSDGFVPQIDDRSASPVIHAKPQIRMKIELSDSIVQSSSPDPEAGRSYPSIPLDSPPSSSRSPPQRPITPIESTEGKMSFEEELEQMRQRLEAEIAEEFEQVELDRIAQENKELHDMHNNRVGFIKADFESRRARRHAQLKIASVALENQVKDKTNTFLMFLKSLQATANDDTPPPDTPTPLFTLSSPSSLPQALEYRPISSLPLLRPFSPLKLRGTVERMKAQQEQTISQTNATPPRRLTLSKPSGSQPIIAPRNPNKTLRPRNQPQPNNSRPASSTKEPSKVPHFGSSELREDDFPATFHPSFSNQLKTLQQSAQMTLDRAICSSEAPFQQSLQAATAKRKNEISLFTKRIRQSYETERDHQISSFMQSLGDGSALPPFKSPFISSLLKPTFDTLQAKMNLRRTPLTAYALPPLHTHHTLYQLPFRHPNPSHLQLSLIPLIPHRTPLPKFPPRPKQSQKQSITRFLINRKVSVETPKTILDQSLFQNLDSSSPLRLMSLQLSSNSLSDLSSLLPDKSFYTNAKGVYNQLLFLDVSTNALTSLQLPTNTSFFTTSSPLQRISIVRALGNKISSLHSFLTVPPNPPSFPTLISLDLRSNKLDSLSTSSKSSHSFASSFPSLLSLDVYRNQLKNMRDVIEALPRCLLALDVGRNLFSGVLPLTLISTQLPLLDKLTLYTNKFESPKVQNSTTQSKQHTSVSLPSSRLPWIDSISIHHRPIDLIRTFLSASSQPQSPNDPFTFALWLLTELRLNENKLTSMPNLSLNFFLPSLVSLNLSENELTSIPPLHNLHSLSILSLSFNKIQPFNPLSSPPPTSQVSPDPSLLWYSSLLPLALVARTLTSLKLNDNPITEQFPQYGLVCLLLLPNLKSLDNEDITGSTLALRQSDSQRFIQPTILKNPGSLVFRTIAALSRTSGVRRLMNTAVMNGVPFDPIESEVVVPSFTRQGSCPPPSSGVYVEREGAEINQQPRPTNEGENETTVIPLRFKPSELSTRFPFWLNSLIHSQNVFEPLSHCGPVPLDTSPDVSIVRLSTLIHPQLSFSSPSNWQDHSFPEQIVFSTDTQLFRKSVQSTNTTNRFRHTLIKQAIDRSALLRLHSHSQTMTGNVSTDTRSLISESIRLKQQFNISEQNVKALQSIFEEKDEAKCEHRPLSFTFEKHTGSFVSTGETVDSLMTSHPFTFQTSSSQPTFTFSSKGFQKAKTTQLAANRVWTENEMKRRNTATFIQKWWKRAKRGIWQKELRDKEKLKREEEEKKKRDDEAKLNETLTRPPTAKVSFSTDLERILNEEIDLDAFDAFLSKPIEIAHGDEVAEDESSESEHVEETPIEEEEDEEELYDPAGQASSGIIPRQADDSTNRHLEELFTRTNQGYADLTHSKELSQLSARDNDQIEDFKQTDLNSTIASSTSTLPTTQSQVDPDDPLFFLMQQRRKRAQKLTDQNKVQLMQIQRDNEIRQRQAEVINRRPVRRTKEPEPQPKKPKAGLRPPSPRLSQVSSKSRIPLSTQQPPVPMNVLSYPTASPGRLNSPRVMLETPPQGDRNNRPASPRRPHSADRPLSSRPLSGGSSQDSRTHPHSTDDSRRDDRFSLPPFTSDSLGGDRHTVQHPNPSYVTHPPDRFLLSDSITSRNTLELQSISTPTPSSPQHFPQPIYTNRLEPSTTSAPIASKSQLRPTRQVTVDVPKPRSKKDKNKMKDLLKGIEIVQDDPPSKAKAKKR</sequence>
<feature type="region of interest" description="Disordered" evidence="3">
    <location>
        <begin position="1498"/>
        <end position="1661"/>
    </location>
</feature>
<feature type="region of interest" description="Disordered" evidence="3">
    <location>
        <begin position="1674"/>
        <end position="1756"/>
    </location>
</feature>
<feature type="region of interest" description="Disordered" evidence="3">
    <location>
        <begin position="77"/>
        <end position="121"/>
    </location>
</feature>
<evidence type="ECO:0000256" key="3">
    <source>
        <dbReference type="SAM" id="MobiDB-lite"/>
    </source>
</evidence>
<dbReference type="Proteomes" id="UP001281761">
    <property type="component" value="Unassembled WGS sequence"/>
</dbReference>
<evidence type="ECO:0000313" key="5">
    <source>
        <dbReference type="Proteomes" id="UP001281761"/>
    </source>
</evidence>
<feature type="region of interest" description="Disordered" evidence="3">
    <location>
        <begin position="1289"/>
        <end position="1310"/>
    </location>
</feature>
<feature type="compositionally biased region" description="Polar residues" evidence="3">
    <location>
        <begin position="268"/>
        <end position="279"/>
    </location>
</feature>
<feature type="region of interest" description="Disordered" evidence="3">
    <location>
        <begin position="1351"/>
        <end position="1397"/>
    </location>
</feature>
<keyword evidence="5" id="KW-1185">Reference proteome</keyword>
<name>A0ABQ9XLN0_9EUKA</name>
<dbReference type="InterPro" id="IPR032675">
    <property type="entry name" value="LRR_dom_sf"/>
</dbReference>
<feature type="compositionally biased region" description="Low complexity" evidence="3">
    <location>
        <begin position="307"/>
        <end position="321"/>
    </location>
</feature>
<comment type="caution">
    <text evidence="4">The sequence shown here is derived from an EMBL/GenBank/DDBJ whole genome shotgun (WGS) entry which is preliminary data.</text>
</comment>
<feature type="compositionally biased region" description="Acidic residues" evidence="3">
    <location>
        <begin position="1367"/>
        <end position="1379"/>
    </location>
</feature>
<dbReference type="PROSITE" id="PS51450">
    <property type="entry name" value="LRR"/>
    <property type="match status" value="2"/>
</dbReference>
<dbReference type="InterPro" id="IPR003591">
    <property type="entry name" value="Leu-rich_rpt_typical-subtyp"/>
</dbReference>
<evidence type="ECO:0000313" key="4">
    <source>
        <dbReference type="EMBL" id="KAK2951729.1"/>
    </source>
</evidence>
<dbReference type="SMART" id="SM00369">
    <property type="entry name" value="LRR_TYP"/>
    <property type="match status" value="5"/>
</dbReference>
<proteinExistence type="predicted"/>
<dbReference type="InterPro" id="IPR025875">
    <property type="entry name" value="Leu-rich_rpt_4"/>
</dbReference>
<feature type="compositionally biased region" description="Basic and acidic residues" evidence="3">
    <location>
        <begin position="1289"/>
        <end position="1306"/>
    </location>
</feature>
<keyword evidence="2" id="KW-0677">Repeat</keyword>
<dbReference type="SUPFAM" id="SSF52047">
    <property type="entry name" value="RNI-like"/>
    <property type="match status" value="1"/>
</dbReference>
<feature type="compositionally biased region" description="Low complexity" evidence="3">
    <location>
        <begin position="91"/>
        <end position="115"/>
    </location>
</feature>